<keyword evidence="1" id="KW-0378">Hydrolase</keyword>
<feature type="domain" description="Bacteriophage/plasmid primase P4 C-terminal" evidence="3">
    <location>
        <begin position="55"/>
        <end position="196"/>
    </location>
</feature>
<evidence type="ECO:0000259" key="3">
    <source>
        <dbReference type="SMART" id="SM00885"/>
    </source>
</evidence>
<sequence>MSTEENSEKSKKQKKTKHAENPYEEPERINPEVAAPDRALFQENPLLNETELGNTLRFTWLYAALAFFHHELKKWFVWEKTHWAVDTSNKALQYLVHVLLKDPTFRKSVDPDWYCASFSNSKLRAVLKIAADLLPLPAPLDSHPYYLNVKNGTINLKTGDLLKHDPKNYITKLAPIEYLPDAKCPKWFAFLNRAFPDNPAGGATSATFPDPSSATLPNSCPTTNFLELFSTCVLSSSTLVGLAMKAKRRKASSQGYPLTCAWAASEHLRCASSI</sequence>
<dbReference type="InterPro" id="IPR014818">
    <property type="entry name" value="Phage/plasmid_primase_P4_C"/>
</dbReference>
<dbReference type="PANTHER" id="PTHR35372">
    <property type="entry name" value="ATP BINDING PROTEIN-RELATED"/>
    <property type="match status" value="1"/>
</dbReference>
<evidence type="ECO:0000256" key="2">
    <source>
        <dbReference type="SAM" id="MobiDB-lite"/>
    </source>
</evidence>
<dbReference type="Proteomes" id="UP000618926">
    <property type="component" value="Unassembled WGS sequence"/>
</dbReference>
<accession>A0ABR9NXY2</accession>
<proteinExistence type="predicted"/>
<keyword evidence="5" id="KW-1185">Reference proteome</keyword>
<gene>
    <name evidence="4" type="ORF">IIE05_14260</name>
</gene>
<dbReference type="RefSeq" id="WP_192905840.1">
    <property type="nucleotide sequence ID" value="NZ_JADBFD010000022.1"/>
</dbReference>
<organism evidence="4 5">
    <name type="scientific">Geobacter anodireducens</name>
    <dbReference type="NCBI Taxonomy" id="1340425"/>
    <lineage>
        <taxon>Bacteria</taxon>
        <taxon>Pseudomonadati</taxon>
        <taxon>Thermodesulfobacteriota</taxon>
        <taxon>Desulfuromonadia</taxon>
        <taxon>Geobacterales</taxon>
        <taxon>Geobacteraceae</taxon>
        <taxon>Geobacter</taxon>
    </lineage>
</organism>
<name>A0ABR9NXY2_9BACT</name>
<dbReference type="Pfam" id="PF08706">
    <property type="entry name" value="D5_N"/>
    <property type="match status" value="1"/>
</dbReference>
<dbReference type="InterPro" id="IPR051620">
    <property type="entry name" value="ORF904-like_C"/>
</dbReference>
<dbReference type="PANTHER" id="PTHR35372:SF2">
    <property type="entry name" value="SF3 HELICASE DOMAIN-CONTAINING PROTEIN"/>
    <property type="match status" value="1"/>
</dbReference>
<dbReference type="SMART" id="SM00885">
    <property type="entry name" value="D5_N"/>
    <property type="match status" value="1"/>
</dbReference>
<evidence type="ECO:0000313" key="5">
    <source>
        <dbReference type="Proteomes" id="UP000618926"/>
    </source>
</evidence>
<dbReference type="EMBL" id="JADBFD010000022">
    <property type="protein sequence ID" value="MBE2889125.1"/>
    <property type="molecule type" value="Genomic_DNA"/>
</dbReference>
<feature type="region of interest" description="Disordered" evidence="2">
    <location>
        <begin position="1"/>
        <end position="29"/>
    </location>
</feature>
<reference evidence="4 5" key="1">
    <citation type="submission" date="2020-10" db="EMBL/GenBank/DDBJ databases">
        <title>Investigation of anaerobic biodegradation of phenanthrene by a sulfate-dependent Geobacter anodireducens strain PheS2.</title>
        <authorList>
            <person name="Zhang Z."/>
        </authorList>
    </citation>
    <scope>NUCLEOTIDE SEQUENCE [LARGE SCALE GENOMIC DNA]</scope>
    <source>
        <strain evidence="4 5">PheS2</strain>
    </source>
</reference>
<feature type="compositionally biased region" description="Basic and acidic residues" evidence="2">
    <location>
        <begin position="18"/>
        <end position="29"/>
    </location>
</feature>
<feature type="compositionally biased region" description="Basic and acidic residues" evidence="2">
    <location>
        <begin position="1"/>
        <end position="10"/>
    </location>
</feature>
<protein>
    <recommendedName>
        <fullName evidence="3">Bacteriophage/plasmid primase P4 C-terminal domain-containing protein</fullName>
    </recommendedName>
</protein>
<evidence type="ECO:0000313" key="4">
    <source>
        <dbReference type="EMBL" id="MBE2889125.1"/>
    </source>
</evidence>
<evidence type="ECO:0000256" key="1">
    <source>
        <dbReference type="ARBA" id="ARBA00022801"/>
    </source>
</evidence>
<comment type="caution">
    <text evidence="4">The sequence shown here is derived from an EMBL/GenBank/DDBJ whole genome shotgun (WGS) entry which is preliminary data.</text>
</comment>